<proteinExistence type="predicted"/>
<accession>B7WRL4</accession>
<evidence type="ECO:0000313" key="2">
    <source>
        <dbReference type="Proteomes" id="UP000003039"/>
    </source>
</evidence>
<sequence length="45" mass="5464">MSEQLRLNCRYRKTKWKCYNATLKAPGALTFWLNKYVQWFGYTKG</sequence>
<name>B7WRL4_COMTK</name>
<organism evidence="1 2">
    <name type="scientific">Comamonas testosteroni (strain DSM 14576 / KF-1)</name>
    <name type="common">Pseudomonas testosteroni</name>
    <dbReference type="NCBI Taxonomy" id="399795"/>
    <lineage>
        <taxon>Bacteria</taxon>
        <taxon>Pseudomonadati</taxon>
        <taxon>Pseudomonadota</taxon>
        <taxon>Betaproteobacteria</taxon>
        <taxon>Burkholderiales</taxon>
        <taxon>Comamonadaceae</taxon>
        <taxon>Comamonas</taxon>
    </lineage>
</organism>
<evidence type="ECO:0000313" key="1">
    <source>
        <dbReference type="EMBL" id="EED67199.1"/>
    </source>
</evidence>
<reference evidence="1 2" key="1">
    <citation type="journal article" date="2004" name="Appl. Environ. Microbiol.">
        <title>Mineralization of individual congeners of linear alkylbenzenesulfonate by defined pairs of heterotrophic bacteria.</title>
        <authorList>
            <person name="Schleheck D."/>
            <person name="Knepper T.P."/>
            <person name="Fischer K."/>
            <person name="Cook A.M."/>
        </authorList>
    </citation>
    <scope>NUCLEOTIDE SEQUENCE [LARGE SCALE GENOMIC DNA]</scope>
    <source>
        <strain evidence="2">DSM 14576 / KF-1</strain>
    </source>
</reference>
<gene>
    <name evidence="1" type="ORF">CtesDRAFT_PD2145</name>
</gene>
<dbReference type="EMBL" id="AAUJ02000001">
    <property type="protein sequence ID" value="EED67199.1"/>
    <property type="molecule type" value="Genomic_DNA"/>
</dbReference>
<comment type="caution">
    <text evidence="1">The sequence shown here is derived from an EMBL/GenBank/DDBJ whole genome shotgun (WGS) entry which is preliminary data.</text>
</comment>
<protein>
    <submittedName>
        <fullName evidence="1">Putative transposase</fullName>
    </submittedName>
</protein>
<dbReference type="Proteomes" id="UP000003039">
    <property type="component" value="Unassembled WGS sequence"/>
</dbReference>
<dbReference type="AlphaFoldDB" id="B7WRL4"/>